<reference evidence="2" key="1">
    <citation type="submission" date="2019-08" db="EMBL/GenBank/DDBJ databases">
        <title>The genome of the North American firefly Photinus pyralis.</title>
        <authorList>
            <consortium name="Photinus pyralis genome working group"/>
            <person name="Fallon T.R."/>
            <person name="Sander Lower S.E."/>
            <person name="Weng J.-K."/>
        </authorList>
    </citation>
    <scope>NUCLEOTIDE SEQUENCE</scope>
    <source>
        <strain evidence="2">TRF0915ILg1</strain>
        <tissue evidence="2">Whole body</tissue>
    </source>
</reference>
<dbReference type="InterPro" id="IPR042089">
    <property type="entry name" value="Peptidase_M13_dom_2"/>
</dbReference>
<evidence type="ECO:0000313" key="2">
    <source>
        <dbReference type="EMBL" id="KAF2904375.1"/>
    </source>
</evidence>
<name>A0A8K0DQ04_IGNLU</name>
<protein>
    <recommendedName>
        <fullName evidence="4">Peptidase M13 N-terminal domain-containing protein</fullName>
    </recommendedName>
</protein>
<feature type="signal peptide" evidence="1">
    <location>
        <begin position="1"/>
        <end position="29"/>
    </location>
</feature>
<proteinExistence type="predicted"/>
<dbReference type="AlphaFoldDB" id="A0A8K0DQ04"/>
<dbReference type="GO" id="GO:0016485">
    <property type="term" value="P:protein processing"/>
    <property type="evidence" value="ECO:0007669"/>
    <property type="project" value="TreeGrafter"/>
</dbReference>
<sequence>MHVSKNSKPFCKGIHSILFLLTTPGVCTTIPCLHAASKIYQYIDPNVDPCDNFYEFACGTEEIKEDDHKLYNDCLNEPQIEEDALKTLRKVFEQVGGWSLLQGSKWKEESFDWVNATYKLIDLGYHFRVFVNLTTTYIAEEHHHLLEVSYGDYTSEDLRAITEMVMKFEPESKEDVVKELESAYQLSKTIAQILFN</sequence>
<dbReference type="PANTHER" id="PTHR11733">
    <property type="entry name" value="ZINC METALLOPROTEASE FAMILY M13 NEPRILYSIN-RELATED"/>
    <property type="match status" value="1"/>
</dbReference>
<dbReference type="Proteomes" id="UP000801492">
    <property type="component" value="Unassembled WGS sequence"/>
</dbReference>
<organism evidence="2 3">
    <name type="scientific">Ignelater luminosus</name>
    <name type="common">Cucubano</name>
    <name type="synonym">Pyrophorus luminosus</name>
    <dbReference type="NCBI Taxonomy" id="2038154"/>
    <lineage>
        <taxon>Eukaryota</taxon>
        <taxon>Metazoa</taxon>
        <taxon>Ecdysozoa</taxon>
        <taxon>Arthropoda</taxon>
        <taxon>Hexapoda</taxon>
        <taxon>Insecta</taxon>
        <taxon>Pterygota</taxon>
        <taxon>Neoptera</taxon>
        <taxon>Endopterygota</taxon>
        <taxon>Coleoptera</taxon>
        <taxon>Polyphaga</taxon>
        <taxon>Elateriformia</taxon>
        <taxon>Elateroidea</taxon>
        <taxon>Elateridae</taxon>
        <taxon>Agrypninae</taxon>
        <taxon>Pyrophorini</taxon>
        <taxon>Ignelater</taxon>
    </lineage>
</organism>
<dbReference type="EMBL" id="VTPC01000787">
    <property type="protein sequence ID" value="KAF2904375.1"/>
    <property type="molecule type" value="Genomic_DNA"/>
</dbReference>
<gene>
    <name evidence="2" type="ORF">ILUMI_01796</name>
</gene>
<dbReference type="PROSITE" id="PS51885">
    <property type="entry name" value="NEPRILYSIN"/>
    <property type="match status" value="1"/>
</dbReference>
<dbReference type="SUPFAM" id="SSF55486">
    <property type="entry name" value="Metalloproteases ('zincins'), catalytic domain"/>
    <property type="match status" value="1"/>
</dbReference>
<dbReference type="Gene3D" id="1.10.1380.10">
    <property type="entry name" value="Neutral endopeptidase , domain2"/>
    <property type="match status" value="1"/>
</dbReference>
<keyword evidence="1" id="KW-0732">Signal</keyword>
<dbReference type="OrthoDB" id="6742405at2759"/>
<dbReference type="InterPro" id="IPR000718">
    <property type="entry name" value="Peptidase_M13"/>
</dbReference>
<evidence type="ECO:0000256" key="1">
    <source>
        <dbReference type="SAM" id="SignalP"/>
    </source>
</evidence>
<dbReference type="GO" id="GO:0005886">
    <property type="term" value="C:plasma membrane"/>
    <property type="evidence" value="ECO:0007669"/>
    <property type="project" value="TreeGrafter"/>
</dbReference>
<evidence type="ECO:0000313" key="3">
    <source>
        <dbReference type="Proteomes" id="UP000801492"/>
    </source>
</evidence>
<comment type="caution">
    <text evidence="2">The sequence shown here is derived from an EMBL/GenBank/DDBJ whole genome shotgun (WGS) entry which is preliminary data.</text>
</comment>
<evidence type="ECO:0008006" key="4">
    <source>
        <dbReference type="Google" id="ProtNLM"/>
    </source>
</evidence>
<accession>A0A8K0DQ04</accession>
<feature type="chain" id="PRO_5035450453" description="Peptidase M13 N-terminal domain-containing protein" evidence="1">
    <location>
        <begin position="30"/>
        <end position="196"/>
    </location>
</feature>
<keyword evidence="3" id="KW-1185">Reference proteome</keyword>
<dbReference type="PANTHER" id="PTHR11733:SF133">
    <property type="entry name" value="PHOSPHATE-REGULATING NEUTRAL ENDOPEPTIDASE PHEX"/>
    <property type="match status" value="1"/>
</dbReference>
<dbReference type="GO" id="GO:0004222">
    <property type="term" value="F:metalloendopeptidase activity"/>
    <property type="evidence" value="ECO:0007669"/>
    <property type="project" value="InterPro"/>
</dbReference>